<gene>
    <name evidence="2" type="ORF">ECRASSUSDP1_LOCUS4238</name>
</gene>
<dbReference type="AlphaFoldDB" id="A0AAD1X4N2"/>
<accession>A0AAD1X4N2</accession>
<reference evidence="2" key="1">
    <citation type="submission" date="2023-07" db="EMBL/GenBank/DDBJ databases">
        <authorList>
            <consortium name="AG Swart"/>
            <person name="Singh M."/>
            <person name="Singh A."/>
            <person name="Seah K."/>
            <person name="Emmerich C."/>
        </authorList>
    </citation>
    <scope>NUCLEOTIDE SEQUENCE</scope>
    <source>
        <strain evidence="2">DP1</strain>
    </source>
</reference>
<dbReference type="Proteomes" id="UP001295684">
    <property type="component" value="Unassembled WGS sequence"/>
</dbReference>
<evidence type="ECO:0000256" key="1">
    <source>
        <dbReference type="SAM" id="MobiDB-lite"/>
    </source>
</evidence>
<keyword evidence="3" id="KW-1185">Reference proteome</keyword>
<name>A0AAD1X4N2_EUPCR</name>
<dbReference type="EMBL" id="CAMPGE010004067">
    <property type="protein sequence ID" value="CAI2362908.1"/>
    <property type="molecule type" value="Genomic_DNA"/>
</dbReference>
<proteinExistence type="predicted"/>
<sequence length="444" mass="51811">MKRINPRFFTSLKSPRSESQELMSDSGIQKVVLHPEKMIMINQAKTALFFKNSQQSKSKNEKSQTIFSNKRISNGFGSAKAIGLLENKDSSPMVYPKIIRPSEEIIKKINLSKEVKKFRCSTYRGSKKLQGKSRYVTLYQKMRRHKSQEKLARDRRLATLNSMSYGQLFGNYKQFINKIKSGNLQRIKKNNTNFPLKNLHLRPGAFSPDLSRGLYPKLSHWKPPKSDQLKSIITEIEKPVEDSPMKNTDTDEESESSLSQKNIKYTTVVKYFSDSKQNSVESSEISEYFEDKPDLVIMKKSQKNFAKYIERAVRNDLYQETKENLAHKPDSLHSIKDIESVIEKEKWKKEHYDRIKFIKQAKYFSSPQGGYYKNNFSINNKYLNIKRSLSRVFNIEEKEASKTSRKTIKYSSKIHLKELCKADEAAKVKVGTRTLQKRIRKEKY</sequence>
<comment type="caution">
    <text evidence="2">The sequence shown here is derived from an EMBL/GenBank/DDBJ whole genome shotgun (WGS) entry which is preliminary data.</text>
</comment>
<protein>
    <submittedName>
        <fullName evidence="2">Uncharacterized protein</fullName>
    </submittedName>
</protein>
<organism evidence="2 3">
    <name type="scientific">Euplotes crassus</name>
    <dbReference type="NCBI Taxonomy" id="5936"/>
    <lineage>
        <taxon>Eukaryota</taxon>
        <taxon>Sar</taxon>
        <taxon>Alveolata</taxon>
        <taxon>Ciliophora</taxon>
        <taxon>Intramacronucleata</taxon>
        <taxon>Spirotrichea</taxon>
        <taxon>Hypotrichia</taxon>
        <taxon>Euplotida</taxon>
        <taxon>Euplotidae</taxon>
        <taxon>Moneuplotes</taxon>
    </lineage>
</organism>
<feature type="region of interest" description="Disordered" evidence="1">
    <location>
        <begin position="239"/>
        <end position="258"/>
    </location>
</feature>
<evidence type="ECO:0000313" key="3">
    <source>
        <dbReference type="Proteomes" id="UP001295684"/>
    </source>
</evidence>
<evidence type="ECO:0000313" key="2">
    <source>
        <dbReference type="EMBL" id="CAI2362908.1"/>
    </source>
</evidence>